<comment type="catalytic activity">
    <reaction evidence="12 14">
        <text>riboflavin + ATP = FMN + ADP + H(+)</text>
        <dbReference type="Rhea" id="RHEA:14357"/>
        <dbReference type="ChEBI" id="CHEBI:15378"/>
        <dbReference type="ChEBI" id="CHEBI:30616"/>
        <dbReference type="ChEBI" id="CHEBI:57986"/>
        <dbReference type="ChEBI" id="CHEBI:58210"/>
        <dbReference type="ChEBI" id="CHEBI:456216"/>
        <dbReference type="EC" id="2.7.1.26"/>
    </reaction>
</comment>
<dbReference type="GO" id="GO:0009398">
    <property type="term" value="P:FMN biosynthetic process"/>
    <property type="evidence" value="ECO:0007669"/>
    <property type="project" value="UniProtKB-UniRule"/>
</dbReference>
<dbReference type="GO" id="GO:0005524">
    <property type="term" value="F:ATP binding"/>
    <property type="evidence" value="ECO:0007669"/>
    <property type="project" value="UniProtKB-UniRule"/>
</dbReference>
<keyword evidence="11" id="KW-0511">Multifunctional enzyme</keyword>
<feature type="domain" description="Riboflavin kinase" evidence="15">
    <location>
        <begin position="190"/>
        <end position="321"/>
    </location>
</feature>
<dbReference type="NCBIfam" id="TIGR00083">
    <property type="entry name" value="ribF"/>
    <property type="match status" value="1"/>
</dbReference>
<dbReference type="InterPro" id="IPR015865">
    <property type="entry name" value="Riboflavin_kinase_bac/euk"/>
</dbReference>
<keyword evidence="7 14" id="KW-0547">Nucleotide-binding</keyword>
<protein>
    <recommendedName>
        <fullName evidence="14">Riboflavin biosynthesis protein</fullName>
    </recommendedName>
    <domain>
        <recommendedName>
            <fullName evidence="14">Riboflavin kinase</fullName>
            <ecNumber evidence="14">2.7.1.26</ecNumber>
        </recommendedName>
        <alternativeName>
            <fullName evidence="14">Flavokinase</fullName>
        </alternativeName>
    </domain>
    <domain>
        <recommendedName>
            <fullName evidence="14">FMN adenylyltransferase</fullName>
            <ecNumber evidence="14">2.7.7.2</ecNumber>
        </recommendedName>
        <alternativeName>
            <fullName evidence="14">FAD pyrophosphorylase</fullName>
        </alternativeName>
        <alternativeName>
            <fullName evidence="14">FAD synthase</fullName>
        </alternativeName>
    </domain>
</protein>
<keyword evidence="6 14" id="KW-0548">Nucleotidyltransferase</keyword>
<dbReference type="GO" id="GO:0008531">
    <property type="term" value="F:riboflavin kinase activity"/>
    <property type="evidence" value="ECO:0007669"/>
    <property type="project" value="UniProtKB-UniRule"/>
</dbReference>
<dbReference type="NCBIfam" id="NF004160">
    <property type="entry name" value="PRK05627.1-3"/>
    <property type="match status" value="1"/>
</dbReference>
<dbReference type="GO" id="GO:0006747">
    <property type="term" value="P:FAD biosynthetic process"/>
    <property type="evidence" value="ECO:0007669"/>
    <property type="project" value="UniProtKB-UniRule"/>
</dbReference>
<evidence type="ECO:0000256" key="4">
    <source>
        <dbReference type="ARBA" id="ARBA00022643"/>
    </source>
</evidence>
<comment type="catalytic activity">
    <reaction evidence="13 14">
        <text>FMN + ATP + H(+) = FAD + diphosphate</text>
        <dbReference type="Rhea" id="RHEA:17237"/>
        <dbReference type="ChEBI" id="CHEBI:15378"/>
        <dbReference type="ChEBI" id="CHEBI:30616"/>
        <dbReference type="ChEBI" id="CHEBI:33019"/>
        <dbReference type="ChEBI" id="CHEBI:57692"/>
        <dbReference type="ChEBI" id="CHEBI:58210"/>
        <dbReference type="EC" id="2.7.7.2"/>
    </reaction>
</comment>
<dbReference type="CDD" id="cd02064">
    <property type="entry name" value="FAD_synthetase_N"/>
    <property type="match status" value="1"/>
</dbReference>
<evidence type="ECO:0000256" key="5">
    <source>
        <dbReference type="ARBA" id="ARBA00022679"/>
    </source>
</evidence>
<dbReference type="Pfam" id="PF01687">
    <property type="entry name" value="Flavokinase"/>
    <property type="match status" value="1"/>
</dbReference>
<keyword evidence="8 14" id="KW-0418">Kinase</keyword>
<evidence type="ECO:0000256" key="14">
    <source>
        <dbReference type="PIRNR" id="PIRNR004491"/>
    </source>
</evidence>
<keyword evidence="10 14" id="KW-0067">ATP-binding</keyword>
<evidence type="ECO:0000313" key="16">
    <source>
        <dbReference type="EMBL" id="PTQ55135.1"/>
    </source>
</evidence>
<accession>A0A2R6XXI6</accession>
<evidence type="ECO:0000313" key="17">
    <source>
        <dbReference type="Proteomes" id="UP000244338"/>
    </source>
</evidence>
<name>A0A2R6XXI6_9BACL</name>
<comment type="similarity">
    <text evidence="14">Belongs to the ribF family.</text>
</comment>
<dbReference type="SMART" id="SM00904">
    <property type="entry name" value="Flavokinase"/>
    <property type="match status" value="1"/>
</dbReference>
<dbReference type="AlphaFoldDB" id="A0A2R6XXI6"/>
<dbReference type="PANTHER" id="PTHR22749:SF6">
    <property type="entry name" value="RIBOFLAVIN KINASE"/>
    <property type="match status" value="1"/>
</dbReference>
<evidence type="ECO:0000256" key="13">
    <source>
        <dbReference type="ARBA" id="ARBA00049494"/>
    </source>
</evidence>
<evidence type="ECO:0000256" key="12">
    <source>
        <dbReference type="ARBA" id="ARBA00047880"/>
    </source>
</evidence>
<evidence type="ECO:0000256" key="7">
    <source>
        <dbReference type="ARBA" id="ARBA00022741"/>
    </source>
</evidence>
<dbReference type="EMBL" id="PEBX01000184">
    <property type="protein sequence ID" value="PTQ55135.1"/>
    <property type="molecule type" value="Genomic_DNA"/>
</dbReference>
<dbReference type="FunFam" id="3.40.50.620:FF:000021">
    <property type="entry name" value="Riboflavin biosynthesis protein"/>
    <property type="match status" value="1"/>
</dbReference>
<keyword evidence="9 14" id="KW-0274">FAD</keyword>
<dbReference type="EC" id="2.7.1.26" evidence="14"/>
<dbReference type="SUPFAM" id="SSF52374">
    <property type="entry name" value="Nucleotidylyl transferase"/>
    <property type="match status" value="1"/>
</dbReference>
<evidence type="ECO:0000256" key="11">
    <source>
        <dbReference type="ARBA" id="ARBA00023268"/>
    </source>
</evidence>
<organism evidence="16 17">
    <name type="scientific">Candidatus Carbonibacillus altaicus</name>
    <dbReference type="NCBI Taxonomy" id="2163959"/>
    <lineage>
        <taxon>Bacteria</taxon>
        <taxon>Bacillati</taxon>
        <taxon>Bacillota</taxon>
        <taxon>Bacilli</taxon>
        <taxon>Bacillales</taxon>
        <taxon>Candidatus Carbonibacillus</taxon>
    </lineage>
</organism>
<evidence type="ECO:0000256" key="3">
    <source>
        <dbReference type="ARBA" id="ARBA00022630"/>
    </source>
</evidence>
<reference evidence="17" key="1">
    <citation type="journal article" date="2018" name="Sci. Rep.">
        <title>Lignite coal burning seam in the remote Altai Mountains harbors a hydrogen-driven thermophilic microbial community.</title>
        <authorList>
            <person name="Kadnikov V.V."/>
            <person name="Mardanov A.V."/>
            <person name="Ivasenko D.A."/>
            <person name="Antsiferov D.V."/>
            <person name="Beletsky A.V."/>
            <person name="Karnachuk O.V."/>
            <person name="Ravin N.V."/>
        </authorList>
    </citation>
    <scope>NUCLEOTIDE SEQUENCE [LARGE SCALE GENOMIC DNA]</scope>
</reference>
<dbReference type="InterPro" id="IPR015864">
    <property type="entry name" value="FAD_synthase"/>
</dbReference>
<evidence type="ECO:0000256" key="8">
    <source>
        <dbReference type="ARBA" id="ARBA00022777"/>
    </source>
</evidence>
<dbReference type="GO" id="GO:0003919">
    <property type="term" value="F:FMN adenylyltransferase activity"/>
    <property type="evidence" value="ECO:0007669"/>
    <property type="project" value="UniProtKB-UniRule"/>
</dbReference>
<comment type="pathway">
    <text evidence="1 14">Cofactor biosynthesis; FAD biosynthesis; FAD from FMN: step 1/1.</text>
</comment>
<dbReference type="InterPro" id="IPR023465">
    <property type="entry name" value="Riboflavin_kinase_dom_sf"/>
</dbReference>
<comment type="pathway">
    <text evidence="2 14">Cofactor biosynthesis; FMN biosynthesis; FMN from riboflavin (ATP route): step 1/1.</text>
</comment>
<dbReference type="PIRSF" id="PIRSF004491">
    <property type="entry name" value="FAD_Synth"/>
    <property type="match status" value="1"/>
</dbReference>
<evidence type="ECO:0000256" key="2">
    <source>
        <dbReference type="ARBA" id="ARBA00005201"/>
    </source>
</evidence>
<dbReference type="InterPro" id="IPR023468">
    <property type="entry name" value="Riboflavin_kinase"/>
</dbReference>
<evidence type="ECO:0000256" key="1">
    <source>
        <dbReference type="ARBA" id="ARBA00004726"/>
    </source>
</evidence>
<dbReference type="Pfam" id="PF06574">
    <property type="entry name" value="FAD_syn"/>
    <property type="match status" value="1"/>
</dbReference>
<evidence type="ECO:0000256" key="10">
    <source>
        <dbReference type="ARBA" id="ARBA00022840"/>
    </source>
</evidence>
<dbReference type="Proteomes" id="UP000244338">
    <property type="component" value="Unassembled WGS sequence"/>
</dbReference>
<dbReference type="Gene3D" id="2.40.30.30">
    <property type="entry name" value="Riboflavin kinase-like"/>
    <property type="match status" value="1"/>
</dbReference>
<keyword evidence="5 14" id="KW-0808">Transferase</keyword>
<dbReference type="GO" id="GO:0009231">
    <property type="term" value="P:riboflavin biosynthetic process"/>
    <property type="evidence" value="ECO:0007669"/>
    <property type="project" value="InterPro"/>
</dbReference>
<dbReference type="UniPathway" id="UPA00276">
    <property type="reaction ID" value="UER00406"/>
</dbReference>
<dbReference type="InterPro" id="IPR002606">
    <property type="entry name" value="Riboflavin_kinase_bac"/>
</dbReference>
<evidence type="ECO:0000259" key="15">
    <source>
        <dbReference type="SMART" id="SM00904"/>
    </source>
</evidence>
<gene>
    <name evidence="16" type="ORF">BSOLF_0116</name>
</gene>
<keyword evidence="3 14" id="KW-0285">Flavoprotein</keyword>
<sequence>MTMHVERLELVTGGARPQPKHPPAKLVATIGSFDGLHRGHQVLLQETIKFAELEGAESALITFDPHPRAVLTGAKDWAYMTPLQEKIEVLKTFGIKRLYIIHFTPEVSALTPQDFIELFLTPLHIQHYVVGFDFRFGHKACGRPEDLISDPSVKLTIIPPVSTEGEQQKIASSMIREALMNGDMDTVRHLLGRPYRLRGTVIRGAGRGHTIGFPTANLLLSDPYVIPGTGVYGVTVESGTLFSEERTPLLAVMNIGTKPTVEKDAKLSLEVHVLDYTGDLYGQELIVSFFFRIRSEQKFPGIDALRAQIQKDVQFAKERFLWYTSLGSEKP</sequence>
<dbReference type="InterPro" id="IPR014729">
    <property type="entry name" value="Rossmann-like_a/b/a_fold"/>
</dbReference>
<dbReference type="Gene3D" id="3.40.50.620">
    <property type="entry name" value="HUPs"/>
    <property type="match status" value="1"/>
</dbReference>
<dbReference type="EC" id="2.7.7.2" evidence="14"/>
<dbReference type="PANTHER" id="PTHR22749">
    <property type="entry name" value="RIBOFLAVIN KINASE/FMN ADENYLYLTRANSFERASE"/>
    <property type="match status" value="1"/>
</dbReference>
<proteinExistence type="inferred from homology"/>
<comment type="caution">
    <text evidence="16">The sequence shown here is derived from an EMBL/GenBank/DDBJ whole genome shotgun (WGS) entry which is preliminary data.</text>
</comment>
<evidence type="ECO:0000256" key="6">
    <source>
        <dbReference type="ARBA" id="ARBA00022695"/>
    </source>
</evidence>
<keyword evidence="4 14" id="KW-0288">FMN</keyword>
<dbReference type="SUPFAM" id="SSF82114">
    <property type="entry name" value="Riboflavin kinase-like"/>
    <property type="match status" value="1"/>
</dbReference>
<evidence type="ECO:0000256" key="9">
    <source>
        <dbReference type="ARBA" id="ARBA00022827"/>
    </source>
</evidence>
<dbReference type="UniPathway" id="UPA00277">
    <property type="reaction ID" value="UER00407"/>
</dbReference>